<keyword evidence="1" id="KW-1133">Transmembrane helix</keyword>
<evidence type="ECO:0000256" key="1">
    <source>
        <dbReference type="SAM" id="Phobius"/>
    </source>
</evidence>
<feature type="transmembrane region" description="Helical" evidence="1">
    <location>
        <begin position="94"/>
        <end position="117"/>
    </location>
</feature>
<dbReference type="RefSeq" id="WP_126791276.1">
    <property type="nucleotide sequence ID" value="NZ_CP060720.1"/>
</dbReference>
<keyword evidence="3" id="KW-1185">Reference proteome</keyword>
<dbReference type="AlphaFoldDB" id="A0A430B9E0"/>
<reference evidence="2 3" key="1">
    <citation type="submission" date="2017-05" db="EMBL/GenBank/DDBJ databases">
        <title>Vagococcus spp. assemblies.</title>
        <authorList>
            <person name="Gulvik C.A."/>
        </authorList>
    </citation>
    <scope>NUCLEOTIDE SEQUENCE [LARGE SCALE GENOMIC DNA]</scope>
    <source>
        <strain evidence="2 3">SS1714</strain>
    </source>
</reference>
<accession>A0A430B9E0</accession>
<keyword evidence="1" id="KW-0472">Membrane</keyword>
<name>A0A430B9E0_9ENTE</name>
<evidence type="ECO:0000313" key="3">
    <source>
        <dbReference type="Proteomes" id="UP000288028"/>
    </source>
</evidence>
<keyword evidence="1" id="KW-0812">Transmembrane</keyword>
<gene>
    <name evidence="2" type="ORF">CBF28_01765</name>
</gene>
<organism evidence="2 3">
    <name type="scientific">Vagococcus carniphilus</name>
    <dbReference type="NCBI Taxonomy" id="218144"/>
    <lineage>
        <taxon>Bacteria</taxon>
        <taxon>Bacillati</taxon>
        <taxon>Bacillota</taxon>
        <taxon>Bacilli</taxon>
        <taxon>Lactobacillales</taxon>
        <taxon>Enterococcaceae</taxon>
        <taxon>Vagococcus</taxon>
    </lineage>
</organism>
<proteinExistence type="predicted"/>
<evidence type="ECO:0000313" key="2">
    <source>
        <dbReference type="EMBL" id="RSU16939.1"/>
    </source>
</evidence>
<dbReference type="EMBL" id="NGKB01000001">
    <property type="protein sequence ID" value="RSU16939.1"/>
    <property type="molecule type" value="Genomic_DNA"/>
</dbReference>
<sequence>MKKYYNKKIVIGGIGLLILAFILDAGLNIFGYKGFLYFQSVYNKGTNQKSYGQYSPRTFVTIYYGSLFVYNFNAFKKIKNFQESNRAKLIFNTFIMFGITIMVIGVTDLVNAIYFFLG</sequence>
<dbReference type="Proteomes" id="UP000288028">
    <property type="component" value="Unassembled WGS sequence"/>
</dbReference>
<feature type="transmembrane region" description="Helical" evidence="1">
    <location>
        <begin position="54"/>
        <end position="73"/>
    </location>
</feature>
<comment type="caution">
    <text evidence="2">The sequence shown here is derived from an EMBL/GenBank/DDBJ whole genome shotgun (WGS) entry which is preliminary data.</text>
</comment>
<protein>
    <submittedName>
        <fullName evidence="2">Uncharacterized protein</fullName>
    </submittedName>
</protein>
<feature type="transmembrane region" description="Helical" evidence="1">
    <location>
        <begin position="9"/>
        <end position="34"/>
    </location>
</feature>
<dbReference type="GeneID" id="95579697"/>